<organism evidence="1">
    <name type="scientific">viral metagenome</name>
    <dbReference type="NCBI Taxonomy" id="1070528"/>
    <lineage>
        <taxon>unclassified sequences</taxon>
        <taxon>metagenomes</taxon>
        <taxon>organismal metagenomes</taxon>
    </lineage>
</organism>
<dbReference type="AlphaFoldDB" id="A0A6M3L058"/>
<reference evidence="1" key="1">
    <citation type="submission" date="2020-03" db="EMBL/GenBank/DDBJ databases">
        <title>The deep terrestrial virosphere.</title>
        <authorList>
            <person name="Holmfeldt K."/>
            <person name="Nilsson E."/>
            <person name="Simone D."/>
            <person name="Lopez-Fernandez M."/>
            <person name="Wu X."/>
            <person name="de Brujin I."/>
            <person name="Lundin D."/>
            <person name="Andersson A."/>
            <person name="Bertilsson S."/>
            <person name="Dopson M."/>
        </authorList>
    </citation>
    <scope>NUCLEOTIDE SEQUENCE</scope>
    <source>
        <strain evidence="1">MM415B02868</strain>
    </source>
</reference>
<name>A0A6M3L058_9ZZZZ</name>
<evidence type="ECO:0000313" key="1">
    <source>
        <dbReference type="EMBL" id="QJA87937.1"/>
    </source>
</evidence>
<protein>
    <submittedName>
        <fullName evidence="1">Uncharacterized protein</fullName>
    </submittedName>
</protein>
<sequence>MTKKKKTITINLNAPFKITATDDYTGKTISSKRVSELRVELYKNDEFHVFLDGLEVLDGCMAYGDTLTIN</sequence>
<accession>A0A6M3L058</accession>
<proteinExistence type="predicted"/>
<gene>
    <name evidence="1" type="ORF">MM415B02868_0008</name>
</gene>
<dbReference type="EMBL" id="MT142742">
    <property type="protein sequence ID" value="QJA87937.1"/>
    <property type="molecule type" value="Genomic_DNA"/>
</dbReference>